<comment type="caution">
    <text evidence="1">The sequence shown here is derived from an EMBL/GenBank/DDBJ whole genome shotgun (WGS) entry which is preliminary data.</text>
</comment>
<dbReference type="EMBL" id="JANPWB010000003">
    <property type="protein sequence ID" value="KAJ1199854.1"/>
    <property type="molecule type" value="Genomic_DNA"/>
</dbReference>
<proteinExistence type="predicted"/>
<protein>
    <submittedName>
        <fullName evidence="1">Uncharacterized protein</fullName>
    </submittedName>
</protein>
<name>A0AAV7VII2_PLEWA</name>
<evidence type="ECO:0000313" key="1">
    <source>
        <dbReference type="EMBL" id="KAJ1199854.1"/>
    </source>
</evidence>
<dbReference type="Proteomes" id="UP001066276">
    <property type="component" value="Chromosome 2_1"/>
</dbReference>
<accession>A0AAV7VII2</accession>
<dbReference type="AlphaFoldDB" id="A0AAV7VII2"/>
<evidence type="ECO:0000313" key="2">
    <source>
        <dbReference type="Proteomes" id="UP001066276"/>
    </source>
</evidence>
<sequence>MFPEIGAEADVAHASVGGDVTRGGEGENRQACLVESSAVVGSGLCLGFLNGPRSKGRQTLLCTPMGADTP</sequence>
<gene>
    <name evidence="1" type="ORF">NDU88_003686</name>
</gene>
<organism evidence="1 2">
    <name type="scientific">Pleurodeles waltl</name>
    <name type="common">Iberian ribbed newt</name>
    <dbReference type="NCBI Taxonomy" id="8319"/>
    <lineage>
        <taxon>Eukaryota</taxon>
        <taxon>Metazoa</taxon>
        <taxon>Chordata</taxon>
        <taxon>Craniata</taxon>
        <taxon>Vertebrata</taxon>
        <taxon>Euteleostomi</taxon>
        <taxon>Amphibia</taxon>
        <taxon>Batrachia</taxon>
        <taxon>Caudata</taxon>
        <taxon>Salamandroidea</taxon>
        <taxon>Salamandridae</taxon>
        <taxon>Pleurodelinae</taxon>
        <taxon>Pleurodeles</taxon>
    </lineage>
</organism>
<keyword evidence="2" id="KW-1185">Reference proteome</keyword>
<reference evidence="1" key="1">
    <citation type="journal article" date="2022" name="bioRxiv">
        <title>Sequencing and chromosome-scale assembly of the giantPleurodeles waltlgenome.</title>
        <authorList>
            <person name="Brown T."/>
            <person name="Elewa A."/>
            <person name="Iarovenko S."/>
            <person name="Subramanian E."/>
            <person name="Araus A.J."/>
            <person name="Petzold A."/>
            <person name="Susuki M."/>
            <person name="Suzuki K.-i.T."/>
            <person name="Hayashi T."/>
            <person name="Toyoda A."/>
            <person name="Oliveira C."/>
            <person name="Osipova E."/>
            <person name="Leigh N.D."/>
            <person name="Simon A."/>
            <person name="Yun M.H."/>
        </authorList>
    </citation>
    <scope>NUCLEOTIDE SEQUENCE</scope>
    <source>
        <strain evidence="1">20211129_DDA</strain>
        <tissue evidence="1">Liver</tissue>
    </source>
</reference>